<dbReference type="RefSeq" id="WP_249300397.1">
    <property type="nucleotide sequence ID" value="NZ_JACRSP010000003.1"/>
</dbReference>
<sequence length="495" mass="57854">MKPRQVIFIMTDSQRWDMVGCYGQNGLKTPNLDDLAREGVRYEQAYTTQPVCEPARAGIFVGNYPHECGAWANCAALADNAKTLGQRLRDNHACETAYIGKWHLDGGDYFGLGRAPDGWDPEWWYDMRNYLEELTPEQRVKSRKPETAREGIPEDFTFGHRVTDRAVDYIEKKRGEDYFLVVSYDEPHHPFLCPEPYASMYDDYDFPKNPAHFDNLEGKPVHQQVWAGDKRLRDPEALRVHRPDIFGCNTYIDYEIGRVLKAARENAPDAMIIYTSDHGDFLEEHCLLKKGAAAYDSITHIPLIIKRPGGLQNAVYREPVSHIDLSPTIMEYFGLPIPKLFSGRSMLKTTEDLSHHQRDYVFMEFGRFEVDHDTHGGFQPMRCVYDGHYKLVVNLLSTDELYDMREDPYETKNLIDCPETAAIRDRLHDVLLDWMNETRDPFRGYVWETRPWRRDARKPTWKYTGWTRQRENEEYEPRQLDYVNGLEMVEKSRPK</sequence>
<name>A0A926HV24_9FIRM</name>
<dbReference type="GO" id="GO:0005737">
    <property type="term" value="C:cytoplasm"/>
    <property type="evidence" value="ECO:0007669"/>
    <property type="project" value="TreeGrafter"/>
</dbReference>
<dbReference type="PANTHER" id="PTHR45953:SF1">
    <property type="entry name" value="IDURONATE 2-SULFATASE"/>
    <property type="match status" value="1"/>
</dbReference>
<dbReference type="AlphaFoldDB" id="A0A926HV24"/>
<organism evidence="4 5">
    <name type="scientific">Feifania hominis</name>
    <dbReference type="NCBI Taxonomy" id="2763660"/>
    <lineage>
        <taxon>Bacteria</taxon>
        <taxon>Bacillati</taxon>
        <taxon>Bacillota</taxon>
        <taxon>Clostridia</taxon>
        <taxon>Eubacteriales</taxon>
        <taxon>Feifaniaceae</taxon>
        <taxon>Feifania</taxon>
    </lineage>
</organism>
<feature type="domain" description="Sulfatase N-terminal" evidence="3">
    <location>
        <begin position="5"/>
        <end position="334"/>
    </location>
</feature>
<dbReference type="GO" id="GO:0046872">
    <property type="term" value="F:metal ion binding"/>
    <property type="evidence" value="ECO:0007669"/>
    <property type="project" value="UniProtKB-KW"/>
</dbReference>
<keyword evidence="1" id="KW-0479">Metal-binding</keyword>
<evidence type="ECO:0000259" key="3">
    <source>
        <dbReference type="Pfam" id="PF00884"/>
    </source>
</evidence>
<evidence type="ECO:0000256" key="2">
    <source>
        <dbReference type="ARBA" id="ARBA00022801"/>
    </source>
</evidence>
<dbReference type="PANTHER" id="PTHR45953">
    <property type="entry name" value="IDURONATE 2-SULFATASE"/>
    <property type="match status" value="1"/>
</dbReference>
<dbReference type="SUPFAM" id="SSF53649">
    <property type="entry name" value="Alkaline phosphatase-like"/>
    <property type="match status" value="1"/>
</dbReference>
<evidence type="ECO:0000256" key="1">
    <source>
        <dbReference type="ARBA" id="ARBA00022723"/>
    </source>
</evidence>
<keyword evidence="2 4" id="KW-0378">Hydrolase</keyword>
<dbReference type="Pfam" id="PF00884">
    <property type="entry name" value="Sulfatase"/>
    <property type="match status" value="1"/>
</dbReference>
<accession>A0A926HV24</accession>
<dbReference type="InterPro" id="IPR000917">
    <property type="entry name" value="Sulfatase_N"/>
</dbReference>
<dbReference type="InterPro" id="IPR017850">
    <property type="entry name" value="Alkaline_phosphatase_core_sf"/>
</dbReference>
<gene>
    <name evidence="4" type="ORF">H8695_07645</name>
</gene>
<protein>
    <submittedName>
        <fullName evidence="4">Sulfatase-like hydrolase/transferase</fullName>
    </submittedName>
</protein>
<proteinExistence type="predicted"/>
<dbReference type="EMBL" id="JACRSP010000003">
    <property type="protein sequence ID" value="MBC8536555.1"/>
    <property type="molecule type" value="Genomic_DNA"/>
</dbReference>
<evidence type="ECO:0000313" key="4">
    <source>
        <dbReference type="EMBL" id="MBC8536555.1"/>
    </source>
</evidence>
<comment type="caution">
    <text evidence="4">The sequence shown here is derived from an EMBL/GenBank/DDBJ whole genome shotgun (WGS) entry which is preliminary data.</text>
</comment>
<evidence type="ECO:0000313" key="5">
    <source>
        <dbReference type="Proteomes" id="UP000620366"/>
    </source>
</evidence>
<dbReference type="Proteomes" id="UP000620366">
    <property type="component" value="Unassembled WGS sequence"/>
</dbReference>
<keyword evidence="5" id="KW-1185">Reference proteome</keyword>
<dbReference type="Gene3D" id="3.40.720.10">
    <property type="entry name" value="Alkaline Phosphatase, subunit A"/>
    <property type="match status" value="1"/>
</dbReference>
<dbReference type="GO" id="GO:0008484">
    <property type="term" value="F:sulfuric ester hydrolase activity"/>
    <property type="evidence" value="ECO:0007669"/>
    <property type="project" value="TreeGrafter"/>
</dbReference>
<reference evidence="4" key="1">
    <citation type="submission" date="2020-08" db="EMBL/GenBank/DDBJ databases">
        <title>Genome public.</title>
        <authorList>
            <person name="Liu C."/>
            <person name="Sun Q."/>
        </authorList>
    </citation>
    <scope>NUCLEOTIDE SEQUENCE</scope>
    <source>
        <strain evidence="4">BX7</strain>
    </source>
</reference>